<name>A0AB34KPJ6_9PEZI</name>
<dbReference type="GO" id="GO:0005886">
    <property type="term" value="C:plasma membrane"/>
    <property type="evidence" value="ECO:0007669"/>
    <property type="project" value="TreeGrafter"/>
</dbReference>
<keyword evidence="2 3" id="KW-0344">Guanine-nucleotide releasing factor</keyword>
<organism evidence="9 10">
    <name type="scientific">Cladosporium halotolerans</name>
    <dbReference type="NCBI Taxonomy" id="1052096"/>
    <lineage>
        <taxon>Eukaryota</taxon>
        <taxon>Fungi</taxon>
        <taxon>Dikarya</taxon>
        <taxon>Ascomycota</taxon>
        <taxon>Pezizomycotina</taxon>
        <taxon>Dothideomycetes</taxon>
        <taxon>Dothideomycetidae</taxon>
        <taxon>Cladosporiales</taxon>
        <taxon>Cladosporiaceae</taxon>
        <taxon>Cladosporium</taxon>
    </lineage>
</organism>
<proteinExistence type="predicted"/>
<feature type="region of interest" description="Disordered" evidence="5">
    <location>
        <begin position="1"/>
        <end position="20"/>
    </location>
</feature>
<feature type="compositionally biased region" description="Acidic residues" evidence="5">
    <location>
        <begin position="458"/>
        <end position="468"/>
    </location>
</feature>
<dbReference type="SMART" id="SM00326">
    <property type="entry name" value="SH3"/>
    <property type="match status" value="1"/>
</dbReference>
<dbReference type="CDD" id="cd06224">
    <property type="entry name" value="REM"/>
    <property type="match status" value="1"/>
</dbReference>
<dbReference type="PANTHER" id="PTHR23113">
    <property type="entry name" value="GUANINE NUCLEOTIDE EXCHANGE FACTOR"/>
    <property type="match status" value="1"/>
</dbReference>
<dbReference type="InterPro" id="IPR001895">
    <property type="entry name" value="RASGEF_cat_dom"/>
</dbReference>
<evidence type="ECO:0000259" key="8">
    <source>
        <dbReference type="PROSITE" id="PS50212"/>
    </source>
</evidence>
<feature type="compositionally biased region" description="Pro residues" evidence="5">
    <location>
        <begin position="1"/>
        <end position="10"/>
    </location>
</feature>
<feature type="compositionally biased region" description="Polar residues" evidence="5">
    <location>
        <begin position="592"/>
        <end position="603"/>
    </location>
</feature>
<dbReference type="PANTHER" id="PTHR23113:SF354">
    <property type="entry name" value="BUD SITE SELECTION PROTEIN 5"/>
    <property type="match status" value="1"/>
</dbReference>
<evidence type="ECO:0000259" key="7">
    <source>
        <dbReference type="PROSITE" id="PS50009"/>
    </source>
</evidence>
<dbReference type="RefSeq" id="XP_069229815.1">
    <property type="nucleotide sequence ID" value="XM_069373094.1"/>
</dbReference>
<feature type="region of interest" description="Disordered" evidence="5">
    <location>
        <begin position="1084"/>
        <end position="1133"/>
    </location>
</feature>
<dbReference type="Pfam" id="PF00617">
    <property type="entry name" value="RasGEF"/>
    <property type="match status" value="1"/>
</dbReference>
<dbReference type="PROSITE" id="PS50009">
    <property type="entry name" value="RASGEF_CAT"/>
    <property type="match status" value="1"/>
</dbReference>
<feature type="region of interest" description="Disordered" evidence="5">
    <location>
        <begin position="520"/>
        <end position="571"/>
    </location>
</feature>
<feature type="domain" description="N-terminal Ras-GEF" evidence="8">
    <location>
        <begin position="655"/>
        <end position="775"/>
    </location>
</feature>
<dbReference type="CDD" id="cd00155">
    <property type="entry name" value="RasGEF"/>
    <property type="match status" value="1"/>
</dbReference>
<reference evidence="9 10" key="1">
    <citation type="journal article" date="2020" name="Microbiol. Resour. Announc.">
        <title>Draft Genome Sequence of a Cladosporium Species Isolated from the Mesophotic Ascidian Didemnum maculosum.</title>
        <authorList>
            <person name="Gioti A."/>
            <person name="Siaperas R."/>
            <person name="Nikolaivits E."/>
            <person name="Le Goff G."/>
            <person name="Ouazzani J."/>
            <person name="Kotoulas G."/>
            <person name="Topakas E."/>
        </authorList>
    </citation>
    <scope>NUCLEOTIDE SEQUENCE [LARGE SCALE GENOMIC DNA]</scope>
    <source>
        <strain evidence="9 10">TM138-S3</strain>
    </source>
</reference>
<dbReference type="SUPFAM" id="SSF48366">
    <property type="entry name" value="Ras GEF"/>
    <property type="match status" value="1"/>
</dbReference>
<dbReference type="InterPro" id="IPR001452">
    <property type="entry name" value="SH3_domain"/>
</dbReference>
<dbReference type="InterPro" id="IPR008937">
    <property type="entry name" value="Ras-like_GEF"/>
</dbReference>
<protein>
    <submittedName>
        <fullName evidence="9">Uncharacterized protein</fullName>
    </submittedName>
</protein>
<evidence type="ECO:0000256" key="2">
    <source>
        <dbReference type="ARBA" id="ARBA00022658"/>
    </source>
</evidence>
<feature type="compositionally biased region" description="Polar residues" evidence="5">
    <location>
        <begin position="273"/>
        <end position="303"/>
    </location>
</feature>
<dbReference type="SUPFAM" id="SSF50044">
    <property type="entry name" value="SH3-domain"/>
    <property type="match status" value="1"/>
</dbReference>
<dbReference type="PROSITE" id="PS50002">
    <property type="entry name" value="SH3"/>
    <property type="match status" value="1"/>
</dbReference>
<dbReference type="Pfam" id="PF00018">
    <property type="entry name" value="SH3_1"/>
    <property type="match status" value="1"/>
</dbReference>
<feature type="compositionally biased region" description="Basic and acidic residues" evidence="5">
    <location>
        <begin position="1110"/>
        <end position="1133"/>
    </location>
</feature>
<evidence type="ECO:0000256" key="4">
    <source>
        <dbReference type="PROSITE-ProRule" id="PRU00192"/>
    </source>
</evidence>
<gene>
    <name evidence="9" type="ORF">WHR41_04488</name>
</gene>
<dbReference type="Gene3D" id="2.30.30.40">
    <property type="entry name" value="SH3 Domains"/>
    <property type="match status" value="1"/>
</dbReference>
<feature type="compositionally biased region" description="Low complexity" evidence="5">
    <location>
        <begin position="472"/>
        <end position="484"/>
    </location>
</feature>
<dbReference type="Gene3D" id="1.10.840.10">
    <property type="entry name" value="Ras guanine-nucleotide exchange factors catalytic domain"/>
    <property type="match status" value="1"/>
</dbReference>
<dbReference type="InterPro" id="IPR023578">
    <property type="entry name" value="Ras_GEF_dom_sf"/>
</dbReference>
<evidence type="ECO:0000313" key="9">
    <source>
        <dbReference type="EMBL" id="KAL1586710.1"/>
    </source>
</evidence>
<keyword evidence="1 4" id="KW-0728">SH3 domain</keyword>
<dbReference type="SMART" id="SM00229">
    <property type="entry name" value="RasGEFN"/>
    <property type="match status" value="1"/>
</dbReference>
<feature type="region of interest" description="Disordered" evidence="5">
    <location>
        <begin position="587"/>
        <end position="615"/>
    </location>
</feature>
<dbReference type="GO" id="GO:0005085">
    <property type="term" value="F:guanyl-nucleotide exchange factor activity"/>
    <property type="evidence" value="ECO:0007669"/>
    <property type="project" value="UniProtKB-KW"/>
</dbReference>
<evidence type="ECO:0000313" key="10">
    <source>
        <dbReference type="Proteomes" id="UP000803884"/>
    </source>
</evidence>
<dbReference type="GeneID" id="96005932"/>
<feature type="domain" description="Ras-GEF" evidence="7">
    <location>
        <begin position="837"/>
        <end position="1083"/>
    </location>
</feature>
<keyword evidence="10" id="KW-1185">Reference proteome</keyword>
<evidence type="ECO:0000256" key="1">
    <source>
        <dbReference type="ARBA" id="ARBA00022443"/>
    </source>
</evidence>
<dbReference type="EMBL" id="JAAQHG020000013">
    <property type="protein sequence ID" value="KAL1586710.1"/>
    <property type="molecule type" value="Genomic_DNA"/>
</dbReference>
<dbReference type="InterPro" id="IPR036964">
    <property type="entry name" value="RASGEF_cat_dom_sf"/>
</dbReference>
<sequence>MTPPETPISPEPGVNRSPTPEPLFHNYLRVLHAFDPTSEPSTSSDEDSVTVAIKQGDLILVHSKHENGWADGTLFSSGNRGWVPTNYCEPYDHPYIRNLLNAMTQFWDLLEDSEEASFKKFTRPEYVKGLIAGVRYLLEHASCLHRDAQLVQQNVGIRRMRKGLLADLSSMVAKAKELQEEVGQPYAGEIIPIVLDELVTKAFRVVTRAVRFVDAWTQEAMTGPRDINGSRTEASTMSPLDLYFGPEVTASLRSPESRHENGDILSDDESSVDQRSINAMSTPASSRQRSNVHTPRTSGTSHRLSLIREERRSGDNASEQLSQAHDLCIGHIGKFLGHHLQSRSHSELLDTTQRLTSACQSLVAVMDQVNGVNSEPSSAMKYAKESLLEVLHELVQSTKEVFTFSDLPDDDAVMLPDQANRLVAVGTSLIRSVGECVAQTRRRLEKTGDFQLSKPPILDEDSSEDDVHDSDVSPGAEDPAVAARAADEARKRKTLPPLPPVDTRMSRINPLMNDLGMPSPAITISTDSPLASSAVESNHSRAPSTQVAEAGPLKAPLSFGDEITQPERKDSVSTCVTESFSTQASMCRDTEMSTVSEASTRASTPEGRKNEGLNPKLLNSFASISSMTSANTEASNDADTALLQKSYAHELILNHHGQVIGGSLNALVEQLTTHDTTPDLNFATTFYLTFRFFANARSLTQALVERFDYVGDSVAVGKPVRLRICQCFKGWLETYWNADADKDALDDIKSFAQHKLRPHLPSAADRLLELTRRITAAYENGTVIEPLVSGVGKTSMLVDTKRDADAAIPNPAISKASMNALKHRPENPADLSILDLDPLELARQLTLMTSRVYCEIKPEELLSLGFAKKSSSNKSSNVRNLQKLNTDLAYTVSDSVLLPTEVKKRALIIKHWIRVAACCYEMRNFECLMAIVASLQTSMIQRLKRTWELIPKKIKAKFDELKAIIDISSNYTCLRRHVDEASAPCLPFLGVYLTDLTFIDAGNKTSRQIPGSASGNALSVINFNKYALMAKIVAQVQRFQVPYRFHAVPELQAWLDAYLLRMRASNAEMAASFHRRSLVLEPRDEHRPSIPNTNLMPPRAVASEPVSPVERPKTAHEEKEGEKPEAPTVAKDHSRMDLFWKGNTFGFKAAFGGGRADAHAAGSG</sequence>
<evidence type="ECO:0000256" key="5">
    <source>
        <dbReference type="SAM" id="MobiDB-lite"/>
    </source>
</evidence>
<dbReference type="PROSITE" id="PS50212">
    <property type="entry name" value="RASGEF_NTER"/>
    <property type="match status" value="1"/>
</dbReference>
<dbReference type="InterPro" id="IPR036028">
    <property type="entry name" value="SH3-like_dom_sf"/>
</dbReference>
<accession>A0AB34KPJ6</accession>
<dbReference type="AlphaFoldDB" id="A0AB34KPJ6"/>
<dbReference type="GO" id="GO:0007265">
    <property type="term" value="P:Ras protein signal transduction"/>
    <property type="evidence" value="ECO:0007669"/>
    <property type="project" value="TreeGrafter"/>
</dbReference>
<dbReference type="Proteomes" id="UP000803884">
    <property type="component" value="Unassembled WGS sequence"/>
</dbReference>
<feature type="region of interest" description="Disordered" evidence="5">
    <location>
        <begin position="447"/>
        <end position="505"/>
    </location>
</feature>
<evidence type="ECO:0000259" key="6">
    <source>
        <dbReference type="PROSITE" id="PS50002"/>
    </source>
</evidence>
<feature type="compositionally biased region" description="Polar residues" evidence="5">
    <location>
        <begin position="522"/>
        <end position="547"/>
    </location>
</feature>
<comment type="caution">
    <text evidence="9">The sequence shown here is derived from an EMBL/GenBank/DDBJ whole genome shotgun (WGS) entry which is preliminary data.</text>
</comment>
<dbReference type="InterPro" id="IPR000651">
    <property type="entry name" value="Ras-like_Gua-exchang_fac_N"/>
</dbReference>
<feature type="region of interest" description="Disordered" evidence="5">
    <location>
        <begin position="250"/>
        <end position="306"/>
    </location>
</feature>
<dbReference type="Pfam" id="PF00618">
    <property type="entry name" value="RasGEF_N"/>
    <property type="match status" value="1"/>
</dbReference>
<feature type="domain" description="SH3" evidence="6">
    <location>
        <begin position="23"/>
        <end position="93"/>
    </location>
</feature>
<dbReference type="SMART" id="SM00147">
    <property type="entry name" value="RasGEF"/>
    <property type="match status" value="1"/>
</dbReference>
<dbReference type="Gene3D" id="1.20.870.10">
    <property type="entry name" value="Son of sevenless (SoS) protein Chain: S domain 1"/>
    <property type="match status" value="1"/>
</dbReference>
<evidence type="ECO:0000256" key="3">
    <source>
        <dbReference type="PROSITE-ProRule" id="PRU00168"/>
    </source>
</evidence>